<dbReference type="Proteomes" id="UP001054837">
    <property type="component" value="Unassembled WGS sequence"/>
</dbReference>
<keyword evidence="2" id="KW-1185">Reference proteome</keyword>
<comment type="caution">
    <text evidence="1">The sequence shown here is derived from an EMBL/GenBank/DDBJ whole genome shotgun (WGS) entry which is preliminary data.</text>
</comment>
<dbReference type="AlphaFoldDB" id="A0AAV4VFQ1"/>
<sequence length="108" mass="12024">MPVPHCRTLEDMSTTTTLKTIMKVSILVYGNLRQSINLAAKKSSTSLHIVLLHSYLKNCGCNRSTSGAYRQSIIDFKEVKIARKKAKSEEAEEYERTEGILYGAGIAD</sequence>
<name>A0AAV4VFQ1_9ARAC</name>
<gene>
    <name evidence="1" type="ORF">CDAR_586251</name>
</gene>
<evidence type="ECO:0000313" key="2">
    <source>
        <dbReference type="Proteomes" id="UP001054837"/>
    </source>
</evidence>
<protein>
    <submittedName>
        <fullName evidence="1">Uncharacterized protein</fullName>
    </submittedName>
</protein>
<organism evidence="1 2">
    <name type="scientific">Caerostris darwini</name>
    <dbReference type="NCBI Taxonomy" id="1538125"/>
    <lineage>
        <taxon>Eukaryota</taxon>
        <taxon>Metazoa</taxon>
        <taxon>Ecdysozoa</taxon>
        <taxon>Arthropoda</taxon>
        <taxon>Chelicerata</taxon>
        <taxon>Arachnida</taxon>
        <taxon>Araneae</taxon>
        <taxon>Araneomorphae</taxon>
        <taxon>Entelegynae</taxon>
        <taxon>Araneoidea</taxon>
        <taxon>Araneidae</taxon>
        <taxon>Caerostris</taxon>
    </lineage>
</organism>
<evidence type="ECO:0000313" key="1">
    <source>
        <dbReference type="EMBL" id="GIY68388.1"/>
    </source>
</evidence>
<proteinExistence type="predicted"/>
<accession>A0AAV4VFQ1</accession>
<reference evidence="1 2" key="1">
    <citation type="submission" date="2021-06" db="EMBL/GenBank/DDBJ databases">
        <title>Caerostris darwini draft genome.</title>
        <authorList>
            <person name="Kono N."/>
            <person name="Arakawa K."/>
        </authorList>
    </citation>
    <scope>NUCLEOTIDE SEQUENCE [LARGE SCALE GENOMIC DNA]</scope>
</reference>
<dbReference type="EMBL" id="BPLQ01012862">
    <property type="protein sequence ID" value="GIY68388.1"/>
    <property type="molecule type" value="Genomic_DNA"/>
</dbReference>